<accession>A0A401J3M6</accession>
<dbReference type="InterPro" id="IPR037682">
    <property type="entry name" value="TonB_C"/>
</dbReference>
<evidence type="ECO:0000313" key="3">
    <source>
        <dbReference type="Proteomes" id="UP000290975"/>
    </source>
</evidence>
<dbReference type="AlphaFoldDB" id="A0A401J3M6"/>
<dbReference type="GO" id="GO:0055085">
    <property type="term" value="P:transmembrane transport"/>
    <property type="evidence" value="ECO:0007669"/>
    <property type="project" value="InterPro"/>
</dbReference>
<comment type="caution">
    <text evidence="2">The sequence shown here is derived from an EMBL/GenBank/DDBJ whole genome shotgun (WGS) entry which is preliminary data.</text>
</comment>
<sequence length="228" mass="24594">MFLSGLRDWTSMFWSILMRTLSCALSAGLIAVALPMAVSAKDSKEKVAKAEPLANPGSWFSDQDYPVAANLDGTEGKAGFKLGIGLDGRVADCAITIGSGSEVLDETTCTILKQRARFKPATNAKGVIVPGVYSGMITWRIPQNHAVRLTDQHKRLSLAFDVDEEGVVENCKIVENLGNATYVASLSRVVDPCEVMTTRNRPTPVLDAEGNAIKVHVETTTETKITPR</sequence>
<dbReference type="Gene3D" id="3.30.1150.10">
    <property type="match status" value="1"/>
</dbReference>
<reference evidence="2 3" key="1">
    <citation type="submission" date="2014-12" db="EMBL/GenBank/DDBJ databases">
        <title>Whole genome sequencing of Sphingobium xenophagum OW59.</title>
        <authorList>
            <person name="Ohta Y."/>
            <person name="Nishi S."/>
            <person name="Hatada Y."/>
        </authorList>
    </citation>
    <scope>NUCLEOTIDE SEQUENCE [LARGE SCALE GENOMIC DNA]</scope>
    <source>
        <strain evidence="2 3">OW59</strain>
    </source>
</reference>
<dbReference type="Proteomes" id="UP000290975">
    <property type="component" value="Unassembled WGS sequence"/>
</dbReference>
<dbReference type="SUPFAM" id="SSF74653">
    <property type="entry name" value="TolA/TonB C-terminal domain"/>
    <property type="match status" value="1"/>
</dbReference>
<evidence type="ECO:0000313" key="2">
    <source>
        <dbReference type="EMBL" id="GBH31215.1"/>
    </source>
</evidence>
<protein>
    <submittedName>
        <fullName evidence="2">Periplasmic protein TonB</fullName>
    </submittedName>
</protein>
<name>A0A401J3M6_SPHXE</name>
<proteinExistence type="predicted"/>
<dbReference type="EMBL" id="BBQY01000014">
    <property type="protein sequence ID" value="GBH31215.1"/>
    <property type="molecule type" value="Genomic_DNA"/>
</dbReference>
<feature type="domain" description="TonB C-terminal" evidence="1">
    <location>
        <begin position="64"/>
        <end position="140"/>
    </location>
</feature>
<gene>
    <name evidence="2" type="ORF">MBESOW_P2476</name>
</gene>
<keyword evidence="3" id="KW-1185">Reference proteome</keyword>
<organism evidence="2 3">
    <name type="scientific">Sphingobium xenophagum</name>
    <dbReference type="NCBI Taxonomy" id="121428"/>
    <lineage>
        <taxon>Bacteria</taxon>
        <taxon>Pseudomonadati</taxon>
        <taxon>Pseudomonadota</taxon>
        <taxon>Alphaproteobacteria</taxon>
        <taxon>Sphingomonadales</taxon>
        <taxon>Sphingomonadaceae</taxon>
        <taxon>Sphingobium</taxon>
    </lineage>
</organism>
<evidence type="ECO:0000259" key="1">
    <source>
        <dbReference type="Pfam" id="PF03544"/>
    </source>
</evidence>
<dbReference type="Pfam" id="PF03544">
    <property type="entry name" value="TonB_C"/>
    <property type="match status" value="1"/>
</dbReference>